<evidence type="ECO:0000313" key="3">
    <source>
        <dbReference type="Proteomes" id="UP000321518"/>
    </source>
</evidence>
<organism evidence="2 3">
    <name type="scientific">Rhodotorula toruloides</name>
    <name type="common">Yeast</name>
    <name type="synonym">Rhodosporidium toruloides</name>
    <dbReference type="NCBI Taxonomy" id="5286"/>
    <lineage>
        <taxon>Eukaryota</taxon>
        <taxon>Fungi</taxon>
        <taxon>Dikarya</taxon>
        <taxon>Basidiomycota</taxon>
        <taxon>Pucciniomycotina</taxon>
        <taxon>Microbotryomycetes</taxon>
        <taxon>Sporidiobolales</taxon>
        <taxon>Sporidiobolaceae</taxon>
        <taxon>Rhodotorula</taxon>
    </lineage>
</organism>
<feature type="region of interest" description="Disordered" evidence="1">
    <location>
        <begin position="222"/>
        <end position="334"/>
    </location>
</feature>
<gene>
    <name evidence="2" type="ORF">Rt10032_c04g1911</name>
</gene>
<feature type="compositionally biased region" description="Low complexity" evidence="1">
    <location>
        <begin position="254"/>
        <end position="279"/>
    </location>
</feature>
<accession>A0A511KEQ0</accession>
<dbReference type="OrthoDB" id="2529250at2759"/>
<evidence type="ECO:0000256" key="1">
    <source>
        <dbReference type="SAM" id="MobiDB-lite"/>
    </source>
</evidence>
<dbReference type="AlphaFoldDB" id="A0A511KEQ0"/>
<sequence length="334" mass="36210">MNALDLKPLHQVYQTLDPATTKPLDHPLVCISELRRRPVPKRSARATSPEPILDGAKELGEVEWVLMIGGEGVEKGATQQKGKRKSETGPEEWWKACLCSREVGELMKQTDGVALRPQAMIPKVRSALLAGDVEVHGYEGPGADPRGALEVTLKLTPTLPLTMVLAPCDAPPLSLMTCMAKMIPIYLVAARERGAARSATAQLAVLRLENDKLQKQINDFKEERKRARKVPNGGALGQNSGDLQRSIGGASFGRRTSSQDQSQSQSQSQVPSQTRSQRQSPDDAVFSPPKKVVPGETRRGALKPGNVGYAGSSFRPGLNLEEAPWDEDPPTDSD</sequence>
<feature type="compositionally biased region" description="Acidic residues" evidence="1">
    <location>
        <begin position="323"/>
        <end position="334"/>
    </location>
</feature>
<dbReference type="EMBL" id="BJWK01000004">
    <property type="protein sequence ID" value="GEM07894.1"/>
    <property type="molecule type" value="Genomic_DNA"/>
</dbReference>
<evidence type="ECO:0000313" key="2">
    <source>
        <dbReference type="EMBL" id="GEM07894.1"/>
    </source>
</evidence>
<name>A0A511KEQ0_RHOTO</name>
<protein>
    <submittedName>
        <fullName evidence="2">Sperm nuclear basic protein PL-I isoform PLIa</fullName>
    </submittedName>
</protein>
<reference evidence="2 3" key="1">
    <citation type="submission" date="2019-07" db="EMBL/GenBank/DDBJ databases">
        <title>Rhodotorula toruloides NBRC10032 genome sequencing.</title>
        <authorList>
            <person name="Shida Y."/>
            <person name="Takaku H."/>
            <person name="Ogasawara W."/>
            <person name="Mori K."/>
        </authorList>
    </citation>
    <scope>NUCLEOTIDE SEQUENCE [LARGE SCALE GENOMIC DNA]</scope>
    <source>
        <strain evidence="2 3">NBRC10032</strain>
    </source>
</reference>
<comment type="caution">
    <text evidence="2">The sequence shown here is derived from an EMBL/GenBank/DDBJ whole genome shotgun (WGS) entry which is preliminary data.</text>
</comment>
<proteinExistence type="predicted"/>
<dbReference type="Proteomes" id="UP000321518">
    <property type="component" value="Unassembled WGS sequence"/>
</dbReference>